<dbReference type="EMBL" id="JAJADQ010000004">
    <property type="protein sequence ID" value="MCB2377792.1"/>
    <property type="molecule type" value="Genomic_DNA"/>
</dbReference>
<name>A0ABS8ABN7_9BACT</name>
<comment type="caution">
    <text evidence="1">The sequence shown here is derived from an EMBL/GenBank/DDBJ whole genome shotgun (WGS) entry which is preliminary data.</text>
</comment>
<evidence type="ECO:0008006" key="3">
    <source>
        <dbReference type="Google" id="ProtNLM"/>
    </source>
</evidence>
<protein>
    <recommendedName>
        <fullName evidence="3">1-deoxy-D-xylulose-5-phosphate synthase</fullName>
    </recommendedName>
</protein>
<gene>
    <name evidence="1" type="ORF">LGH70_09380</name>
</gene>
<dbReference type="Proteomes" id="UP001165297">
    <property type="component" value="Unassembled WGS sequence"/>
</dbReference>
<organism evidence="1 2">
    <name type="scientific">Hymenobacter nitidus</name>
    <dbReference type="NCBI Taxonomy" id="2880929"/>
    <lineage>
        <taxon>Bacteria</taxon>
        <taxon>Pseudomonadati</taxon>
        <taxon>Bacteroidota</taxon>
        <taxon>Cytophagia</taxon>
        <taxon>Cytophagales</taxon>
        <taxon>Hymenobacteraceae</taxon>
        <taxon>Hymenobacter</taxon>
    </lineage>
</organism>
<evidence type="ECO:0000313" key="1">
    <source>
        <dbReference type="EMBL" id="MCB2377792.1"/>
    </source>
</evidence>
<dbReference type="RefSeq" id="WP_226184975.1">
    <property type="nucleotide sequence ID" value="NZ_JAJADQ010000004.1"/>
</dbReference>
<accession>A0ABS8ABN7</accession>
<keyword evidence="2" id="KW-1185">Reference proteome</keyword>
<reference evidence="1" key="1">
    <citation type="submission" date="2021-10" db="EMBL/GenBank/DDBJ databases">
        <authorList>
            <person name="Dean J.D."/>
            <person name="Kim M.K."/>
            <person name="Newey C.N."/>
            <person name="Stoker T.S."/>
            <person name="Thompson D.W."/>
            <person name="Grose J.H."/>
        </authorList>
    </citation>
    <scope>NUCLEOTIDE SEQUENCE</scope>
    <source>
        <strain evidence="1">BT635</strain>
    </source>
</reference>
<proteinExistence type="predicted"/>
<evidence type="ECO:0000313" key="2">
    <source>
        <dbReference type="Proteomes" id="UP001165297"/>
    </source>
</evidence>
<sequence length="98" mass="11243">MKSRIMYMECKTGELSGEARIGRVTFTKSGLGIRYQGRLFLRGGSEKLYGNYFDEESGAEYWISGCKKDGTDRLFGNQPVAIDEDARDEYWNLIRQPN</sequence>